<gene>
    <name evidence="1" type="ORF">FXV83_34025</name>
</gene>
<protein>
    <submittedName>
        <fullName evidence="1">Uncharacterized protein</fullName>
    </submittedName>
</protein>
<dbReference type="EMBL" id="VSTH01000142">
    <property type="protein sequence ID" value="TYO62197.1"/>
    <property type="molecule type" value="Genomic_DNA"/>
</dbReference>
<dbReference type="Proteomes" id="UP000324797">
    <property type="component" value="Unassembled WGS sequence"/>
</dbReference>
<proteinExistence type="predicted"/>
<keyword evidence="2" id="KW-1185">Reference proteome</keyword>
<evidence type="ECO:0000313" key="1">
    <source>
        <dbReference type="EMBL" id="TYO62197.1"/>
    </source>
</evidence>
<reference evidence="1 2" key="1">
    <citation type="submission" date="2019-08" db="EMBL/GenBank/DDBJ databases">
        <title>Bradyrhizobium hipponensis sp. nov., a rhizobium isolated from a Lupinus angustifolius root nodule in Tunisia.</title>
        <authorList>
            <person name="Off K."/>
            <person name="Rejili M."/>
            <person name="Mars M."/>
            <person name="Brachmann A."/>
            <person name="Marin M."/>
        </authorList>
    </citation>
    <scope>NUCLEOTIDE SEQUENCE [LARGE SCALE GENOMIC DNA]</scope>
    <source>
        <strain evidence="2">aSej3</strain>
    </source>
</reference>
<evidence type="ECO:0000313" key="2">
    <source>
        <dbReference type="Proteomes" id="UP000324797"/>
    </source>
</evidence>
<sequence>MSGKLNRRNMRQFRVRHYVSAISSSSRRRPGPITTGCGLVKIGRSGLAPSATDRFRGMGPGPPCAIAH</sequence>
<dbReference type="AlphaFoldDB" id="A0A5S4YFE5"/>
<accession>A0A5S4YFE5</accession>
<organism evidence="1 2">
    <name type="scientific">Bradyrhizobium hipponense</name>
    <dbReference type="NCBI Taxonomy" id="2605638"/>
    <lineage>
        <taxon>Bacteria</taxon>
        <taxon>Pseudomonadati</taxon>
        <taxon>Pseudomonadota</taxon>
        <taxon>Alphaproteobacteria</taxon>
        <taxon>Hyphomicrobiales</taxon>
        <taxon>Nitrobacteraceae</taxon>
        <taxon>Bradyrhizobium</taxon>
    </lineage>
</organism>
<comment type="caution">
    <text evidence="1">The sequence shown here is derived from an EMBL/GenBank/DDBJ whole genome shotgun (WGS) entry which is preliminary data.</text>
</comment>
<name>A0A5S4YFE5_9BRAD</name>